<organism evidence="2 3">
    <name type="scientific">Desulfovibrio desulfuricans</name>
    <dbReference type="NCBI Taxonomy" id="876"/>
    <lineage>
        <taxon>Bacteria</taxon>
        <taxon>Pseudomonadati</taxon>
        <taxon>Thermodesulfobacteriota</taxon>
        <taxon>Desulfovibrionia</taxon>
        <taxon>Desulfovibrionales</taxon>
        <taxon>Desulfovibrionaceae</taxon>
        <taxon>Desulfovibrio</taxon>
    </lineage>
</organism>
<feature type="transmembrane region" description="Helical" evidence="1">
    <location>
        <begin position="36"/>
        <end position="55"/>
    </location>
</feature>
<feature type="transmembrane region" description="Helical" evidence="1">
    <location>
        <begin position="12"/>
        <end position="30"/>
    </location>
</feature>
<name>A0A4P7UJJ5_DESDE</name>
<dbReference type="EMBL" id="CP036295">
    <property type="protein sequence ID" value="QCC86645.1"/>
    <property type="molecule type" value="Genomic_DNA"/>
</dbReference>
<keyword evidence="1" id="KW-1133">Transmembrane helix</keyword>
<dbReference type="Proteomes" id="UP000297065">
    <property type="component" value="Chromosome"/>
</dbReference>
<evidence type="ECO:0000256" key="1">
    <source>
        <dbReference type="SAM" id="Phobius"/>
    </source>
</evidence>
<dbReference type="AlphaFoldDB" id="A0A4P7UJJ5"/>
<gene>
    <name evidence="2" type="ORF">DDIC_12310</name>
</gene>
<proteinExistence type="predicted"/>
<dbReference type="Pfam" id="PF15947">
    <property type="entry name" value="DUF4755"/>
    <property type="match status" value="1"/>
</dbReference>
<reference evidence="2 3" key="1">
    <citation type="submission" date="2019-02" db="EMBL/GenBank/DDBJ databases">
        <title>Complete Genome Sequence of Desulfovibrio desulfuricans IC1, a Sulfonate Utilizing Anaerobe.</title>
        <authorList>
            <person name="Day L.A."/>
            <person name="De Leon K.B."/>
            <person name="Wall J.D."/>
        </authorList>
    </citation>
    <scope>NUCLEOTIDE SEQUENCE [LARGE SCALE GENOMIC DNA]</scope>
    <source>
        <strain evidence="2 3">IC1</strain>
    </source>
</reference>
<dbReference type="OrthoDB" id="5998516at2"/>
<keyword evidence="1" id="KW-0472">Membrane</keyword>
<accession>A0A4P7UJJ5</accession>
<dbReference type="InterPro" id="IPR031863">
    <property type="entry name" value="DUF4755"/>
</dbReference>
<protein>
    <submittedName>
        <fullName evidence="2">DUF4755 domain-containing protein</fullName>
    </submittedName>
</protein>
<evidence type="ECO:0000313" key="3">
    <source>
        <dbReference type="Proteomes" id="UP000297065"/>
    </source>
</evidence>
<dbReference type="RefSeq" id="WP_136400711.1">
    <property type="nucleotide sequence ID" value="NZ_CP036295.1"/>
</dbReference>
<sequence length="193" mass="21645">MKSVGGRAAIEGVSMYIGTIAVFVGAIFIALLNQSIVAGILSLVIGVALLVFFVGKLSNVGRVPMDDWLNSIQNKDYSYAWDGTGIAVDLQNNKIFLAGYFSDKQESKSYCLSDVREWGYELHSVQKYGRDNRLASVAVETANEVITREKTGFWVSVADIDFPVWFVKFQEKKDLKIELERWMEIMQQAVNRG</sequence>
<evidence type="ECO:0000313" key="2">
    <source>
        <dbReference type="EMBL" id="QCC86645.1"/>
    </source>
</evidence>
<keyword evidence="1" id="KW-0812">Transmembrane</keyword>